<proteinExistence type="predicted"/>
<evidence type="ECO:0000313" key="2">
    <source>
        <dbReference type="Proteomes" id="UP000053937"/>
    </source>
</evidence>
<reference evidence="1 2" key="1">
    <citation type="submission" date="2015-10" db="EMBL/GenBank/DDBJ databases">
        <title>Draft Genome Sequence of Chlorobium limicola strain Frasassi Growing under Artificial Lighting in the Frasassi Cave System.</title>
        <authorList>
            <person name="Mansor M."/>
            <person name="Macalady J."/>
        </authorList>
    </citation>
    <scope>NUCLEOTIDE SEQUENCE [LARGE SCALE GENOMIC DNA]</scope>
    <source>
        <strain evidence="1 2">Frasassi</strain>
    </source>
</reference>
<organism evidence="1 2">
    <name type="scientific">Chlorobium limicola</name>
    <dbReference type="NCBI Taxonomy" id="1092"/>
    <lineage>
        <taxon>Bacteria</taxon>
        <taxon>Pseudomonadati</taxon>
        <taxon>Chlorobiota</taxon>
        <taxon>Chlorobiia</taxon>
        <taxon>Chlorobiales</taxon>
        <taxon>Chlorobiaceae</taxon>
        <taxon>Chlorobium/Pelodictyon group</taxon>
        <taxon>Chlorobium</taxon>
    </lineage>
</organism>
<name>A0A101JN69_CHLLI</name>
<dbReference type="AlphaFoldDB" id="A0A101JN69"/>
<gene>
    <name evidence="1" type="ORF">ASB62_04900</name>
</gene>
<dbReference type="EMBL" id="LMBR01000112">
    <property type="protein sequence ID" value="KUL29918.1"/>
    <property type="molecule type" value="Genomic_DNA"/>
</dbReference>
<dbReference type="OrthoDB" id="1098203at2"/>
<protein>
    <submittedName>
        <fullName evidence="1">Uncharacterized protein</fullName>
    </submittedName>
</protein>
<comment type="caution">
    <text evidence="1">The sequence shown here is derived from an EMBL/GenBank/DDBJ whole genome shotgun (WGS) entry which is preliminary data.</text>
</comment>
<accession>A0A101JN69</accession>
<dbReference type="Proteomes" id="UP000053937">
    <property type="component" value="Unassembled WGS sequence"/>
</dbReference>
<evidence type="ECO:0000313" key="1">
    <source>
        <dbReference type="EMBL" id="KUL29918.1"/>
    </source>
</evidence>
<sequence length="142" mass="16427">MRLFFQEINESSLLTLIQLAMKASVQYNDFVGTAAADISDHTSLNEFLGSRGVDLDRYNAIGSRFYANYNDGFRASIICVDNQKSSEKEKYIVSLSFEEPFDKDEFFDLFKRFEVLITVKNDSYQDQEINDEVIVDDREITE</sequence>
<dbReference type="RefSeq" id="WP_059138870.1">
    <property type="nucleotide sequence ID" value="NZ_LMBR01000112.1"/>
</dbReference>
<keyword evidence="2" id="KW-1185">Reference proteome</keyword>